<dbReference type="InterPro" id="IPR054723">
    <property type="entry name" value="Ams1-like_N"/>
</dbReference>
<reference evidence="6 7" key="1">
    <citation type="submission" date="2018-10" db="EMBL/GenBank/DDBJ databases">
        <title>Tessaracoccus antarcticuss sp. nov., isolated from sediment.</title>
        <authorList>
            <person name="Zhou L.Y."/>
            <person name="Du Z.J."/>
        </authorList>
    </citation>
    <scope>NUCLEOTIDE SEQUENCE [LARGE SCALE GENOMIC DNA]</scope>
    <source>
        <strain evidence="6 7">JDX10</strain>
    </source>
</reference>
<dbReference type="GO" id="GO:0030246">
    <property type="term" value="F:carbohydrate binding"/>
    <property type="evidence" value="ECO:0007669"/>
    <property type="project" value="InterPro"/>
</dbReference>
<evidence type="ECO:0000256" key="1">
    <source>
        <dbReference type="ARBA" id="ARBA00009792"/>
    </source>
</evidence>
<dbReference type="Gene3D" id="3.20.110.10">
    <property type="entry name" value="Glycoside hydrolase 38, N terminal domain"/>
    <property type="match status" value="1"/>
</dbReference>
<dbReference type="InterPro" id="IPR011330">
    <property type="entry name" value="Glyco_hydro/deAcase_b/a-brl"/>
</dbReference>
<protein>
    <submittedName>
        <fullName evidence="6">Alpha-mannosidase</fullName>
    </submittedName>
</protein>
<dbReference type="GO" id="GO:0009313">
    <property type="term" value="P:oligosaccharide catabolic process"/>
    <property type="evidence" value="ECO:0007669"/>
    <property type="project" value="TreeGrafter"/>
</dbReference>
<dbReference type="InterPro" id="IPR015341">
    <property type="entry name" value="Glyco_hydro_38_cen"/>
</dbReference>
<dbReference type="InterPro" id="IPR011682">
    <property type="entry name" value="Glyco_hydro_38_C"/>
</dbReference>
<feature type="domain" description="Glycoside hydrolase family 38 central" evidence="5">
    <location>
        <begin position="520"/>
        <end position="598"/>
    </location>
</feature>
<dbReference type="InterPro" id="IPR041147">
    <property type="entry name" value="GH38_C"/>
</dbReference>
<dbReference type="InterPro" id="IPR011013">
    <property type="entry name" value="Gal_mutarotase_sf_dom"/>
</dbReference>
<evidence type="ECO:0000313" key="6">
    <source>
        <dbReference type="EMBL" id="RMB57820.1"/>
    </source>
</evidence>
<evidence type="ECO:0000256" key="3">
    <source>
        <dbReference type="ARBA" id="ARBA00022801"/>
    </source>
</evidence>
<dbReference type="AlphaFoldDB" id="A0A3M0FYK6"/>
<keyword evidence="7" id="KW-1185">Reference proteome</keyword>
<dbReference type="Pfam" id="PF07748">
    <property type="entry name" value="Glyco_hydro_38C"/>
    <property type="match status" value="1"/>
</dbReference>
<dbReference type="RefSeq" id="WP_121902599.1">
    <property type="nucleotide sequence ID" value="NZ_REFW01000005.1"/>
</dbReference>
<dbReference type="Pfam" id="PF09261">
    <property type="entry name" value="Alpha-mann_mid"/>
    <property type="match status" value="1"/>
</dbReference>
<keyword evidence="4" id="KW-0326">Glycosidase</keyword>
<dbReference type="InterPro" id="IPR000602">
    <property type="entry name" value="Glyco_hydro_38_N"/>
</dbReference>
<dbReference type="GO" id="GO:0004559">
    <property type="term" value="F:alpha-mannosidase activity"/>
    <property type="evidence" value="ECO:0007669"/>
    <property type="project" value="InterPro"/>
</dbReference>
<keyword evidence="2" id="KW-0479">Metal-binding</keyword>
<dbReference type="Pfam" id="PF01074">
    <property type="entry name" value="Glyco_hydro_38N"/>
    <property type="match status" value="1"/>
</dbReference>
<dbReference type="GO" id="GO:0006013">
    <property type="term" value="P:mannose metabolic process"/>
    <property type="evidence" value="ECO:0007669"/>
    <property type="project" value="InterPro"/>
</dbReference>
<dbReference type="EMBL" id="REFW01000005">
    <property type="protein sequence ID" value="RMB57820.1"/>
    <property type="molecule type" value="Genomic_DNA"/>
</dbReference>
<proteinExistence type="inferred from homology"/>
<dbReference type="InterPro" id="IPR027291">
    <property type="entry name" value="Glyco_hydro_38_N_sf"/>
</dbReference>
<dbReference type="CDD" id="cd10789">
    <property type="entry name" value="GH38N_AMII_ER_cytosolic"/>
    <property type="match status" value="1"/>
</dbReference>
<dbReference type="Pfam" id="PF22907">
    <property type="entry name" value="Ams1-like_1st"/>
    <property type="match status" value="1"/>
</dbReference>
<dbReference type="FunFam" id="3.20.110.10:FF:000002">
    <property type="entry name" value="alpha-mannosidase 2C1 isoform X1"/>
    <property type="match status" value="1"/>
</dbReference>
<evidence type="ECO:0000259" key="5">
    <source>
        <dbReference type="SMART" id="SM00872"/>
    </source>
</evidence>
<dbReference type="Gene3D" id="1.20.1270.50">
    <property type="entry name" value="Glycoside hydrolase family 38, central domain"/>
    <property type="match status" value="1"/>
</dbReference>
<dbReference type="Pfam" id="PF17677">
    <property type="entry name" value="Glyco_hydro38C2"/>
    <property type="match status" value="1"/>
</dbReference>
<evidence type="ECO:0000313" key="7">
    <source>
        <dbReference type="Proteomes" id="UP000275256"/>
    </source>
</evidence>
<dbReference type="InterPro" id="IPR037094">
    <property type="entry name" value="Glyco_hydro_38_cen_sf"/>
</dbReference>
<dbReference type="Proteomes" id="UP000275256">
    <property type="component" value="Unassembled WGS sequence"/>
</dbReference>
<dbReference type="Gene3D" id="2.60.40.2220">
    <property type="match status" value="1"/>
</dbReference>
<dbReference type="SUPFAM" id="SSF74650">
    <property type="entry name" value="Galactose mutarotase-like"/>
    <property type="match status" value="1"/>
</dbReference>
<dbReference type="GO" id="GO:0046872">
    <property type="term" value="F:metal ion binding"/>
    <property type="evidence" value="ECO:0007669"/>
    <property type="project" value="UniProtKB-KW"/>
</dbReference>
<dbReference type="PANTHER" id="PTHR46017">
    <property type="entry name" value="ALPHA-MANNOSIDASE 2C1"/>
    <property type="match status" value="1"/>
</dbReference>
<name>A0A3M0FYK6_9ACTN</name>
<evidence type="ECO:0000256" key="4">
    <source>
        <dbReference type="ARBA" id="ARBA00023295"/>
    </source>
</evidence>
<dbReference type="InterPro" id="IPR028995">
    <property type="entry name" value="Glyco_hydro_57/38_cen_sf"/>
</dbReference>
<dbReference type="Gene3D" id="2.70.98.30">
    <property type="entry name" value="Golgi alpha-mannosidase II, domain 4"/>
    <property type="match status" value="1"/>
</dbReference>
<dbReference type="SMART" id="SM00872">
    <property type="entry name" value="Alpha-mann_mid"/>
    <property type="match status" value="1"/>
</dbReference>
<dbReference type="OrthoDB" id="9772207at2"/>
<dbReference type="PANTHER" id="PTHR46017:SF1">
    <property type="entry name" value="ALPHA-MANNOSIDASE 2C1"/>
    <property type="match status" value="1"/>
</dbReference>
<keyword evidence="3" id="KW-0378">Hydrolase</keyword>
<evidence type="ECO:0000256" key="2">
    <source>
        <dbReference type="ARBA" id="ARBA00022723"/>
    </source>
</evidence>
<accession>A0A3M0FYK6</accession>
<comment type="caution">
    <text evidence="6">The sequence shown here is derived from an EMBL/GenBank/DDBJ whole genome shotgun (WGS) entry which is preliminary data.</text>
</comment>
<dbReference type="FunFam" id="1.20.1270.50:FF:000004">
    <property type="entry name" value="alpha-mannosidase 2C1 isoform X1"/>
    <property type="match status" value="1"/>
</dbReference>
<organism evidence="6 7">
    <name type="scientific">Tessaracoccus antarcticus</name>
    <dbReference type="NCBI Taxonomy" id="2479848"/>
    <lineage>
        <taxon>Bacteria</taxon>
        <taxon>Bacillati</taxon>
        <taxon>Actinomycetota</taxon>
        <taxon>Actinomycetes</taxon>
        <taxon>Propionibacteriales</taxon>
        <taxon>Propionibacteriaceae</taxon>
        <taxon>Tessaracoccus</taxon>
    </lineage>
</organism>
<dbReference type="SUPFAM" id="SSF88713">
    <property type="entry name" value="Glycoside hydrolase/deacetylase"/>
    <property type="match status" value="1"/>
</dbReference>
<comment type="similarity">
    <text evidence="1">Belongs to the glycosyl hydrolase 38 family.</text>
</comment>
<sequence>MYHSAELLEMRIDRFVRERLHPARELASAPVTITAWEAPDEPVPFHAVPLDDFEPFEIGSPWGKAWGTTWFHVTGSVPVTWDAEAADVELKIDLGFSSGQPGFQAEGLVWSPEGEIVKALEPLNNYVRLQAKPGDSFDIYIEAASNPDLGSQFVDFKPSGLGRKSTAPTDPLYSLRRMAIVHRDREVWELVADIWTLRGLVDELPTESPRRAAILTALETVVEVVDPFNVHATAHKGREALTAVLSSPAAGTAHTVFAVGHAHIDSAWLWPVRETIRKCARTFSNVLDLMDQDPDFSFACSSAQQFAWIRDSYPELFERIKIRVAEGRFIPVGGMWVESDTNMPGSEALARQFVEGKQFFIDEFGINPREVWLPDSFGYSGALPQIARAAGANYFLTQKISWNEVNHFPHHTFQWEGIDGTRIFTHFPPIDTYNSTLSGGELAHAERNFRDKRYANTSLAPFGFGDGGGGPTREMIAAAHRTASLEGSPKVVLGTPKSFFETAEAEFPKPPVWAGELYLEFHRGTYTSQARTKRGNRRSEHLLHEAELWATTAAIRLGARYPYDELKTAWQLVLLQQFHDILPGTSIGWVHDQAVANYTDLETKLGTLIDSSLSSLTADQDPSQHVLLNSAPMEIDGVPAFGAATITDSDGVTLTQEGGDYIIDNGLLRVVLDENGLITSLIDLSNHRETVPPGQKSGLLQMFRDTPTQWDAWDVDIEYRRSGKDLAAADSVSIIADEAGRAALRTVRTAGSSTITQTISLCAGRNAVDYETHVDWHERQQMLKLAFPIDVHTAAAASEIQFGHIVRPTHTNTSWDSARFETPAHRWVHVTDATFGAGIANDSTYGHDITRHARDGGGTYSLVRQTLLKAPLFPDPEADQGEHTLRSAIVVGGINEAIRHGYRLNLPLRQVEGAATDNLAPLISSDSDAVLVETVKLAEDRSGDVVIRLYESLGSRANARIRFHFPHSAVIETDLLEEEVAAVAIASADDTSVTITMRPFQLVTLRVTPA</sequence>
<dbReference type="SUPFAM" id="SSF88688">
    <property type="entry name" value="Families 57/38 glycoside transferase middle domain"/>
    <property type="match status" value="1"/>
</dbReference>
<gene>
    <name evidence="6" type="ORF">EAX62_15295</name>
</gene>